<evidence type="ECO:0000256" key="1">
    <source>
        <dbReference type="ARBA" id="ARBA00004651"/>
    </source>
</evidence>
<evidence type="ECO:0000256" key="4">
    <source>
        <dbReference type="ARBA" id="ARBA00022475"/>
    </source>
</evidence>
<proteinExistence type="inferred from homology"/>
<dbReference type="GO" id="GO:0008324">
    <property type="term" value="F:monoatomic cation transmembrane transporter activity"/>
    <property type="evidence" value="ECO:0007669"/>
    <property type="project" value="InterPro"/>
</dbReference>
<dbReference type="EMBL" id="DTHG01000103">
    <property type="protein sequence ID" value="HGW92601.1"/>
    <property type="molecule type" value="Genomic_DNA"/>
</dbReference>
<feature type="transmembrane region" description="Helical" evidence="8">
    <location>
        <begin position="33"/>
        <end position="51"/>
    </location>
</feature>
<dbReference type="InterPro" id="IPR006512">
    <property type="entry name" value="YidE_YbjL"/>
</dbReference>
<feature type="transmembrane region" description="Helical" evidence="8">
    <location>
        <begin position="148"/>
        <end position="169"/>
    </location>
</feature>
<evidence type="ECO:0000256" key="5">
    <source>
        <dbReference type="ARBA" id="ARBA00022692"/>
    </source>
</evidence>
<reference evidence="10" key="1">
    <citation type="journal article" date="2020" name="mSystems">
        <title>Genome- and Community-Level Interaction Insights into Carbon Utilization and Element Cycling Functions of Hydrothermarchaeota in Hydrothermal Sediment.</title>
        <authorList>
            <person name="Zhou Z."/>
            <person name="Liu Y."/>
            <person name="Xu W."/>
            <person name="Pan J."/>
            <person name="Luo Z.H."/>
            <person name="Li M."/>
        </authorList>
    </citation>
    <scope>NUCLEOTIDE SEQUENCE [LARGE SCALE GENOMIC DNA]</scope>
    <source>
        <strain evidence="10">SpSt-780</strain>
    </source>
</reference>
<keyword evidence="3" id="KW-0813">Transport</keyword>
<organism evidence="10">
    <name type="scientific">candidate division WOR-3 bacterium</name>
    <dbReference type="NCBI Taxonomy" id="2052148"/>
    <lineage>
        <taxon>Bacteria</taxon>
        <taxon>Bacteria division WOR-3</taxon>
    </lineage>
</organism>
<evidence type="ECO:0000256" key="8">
    <source>
        <dbReference type="SAM" id="Phobius"/>
    </source>
</evidence>
<feature type="domain" description="RCK C-terminal" evidence="9">
    <location>
        <begin position="187"/>
        <end position="262"/>
    </location>
</feature>
<dbReference type="GO" id="GO:0005886">
    <property type="term" value="C:plasma membrane"/>
    <property type="evidence" value="ECO:0007669"/>
    <property type="project" value="UniProtKB-SubCell"/>
</dbReference>
<evidence type="ECO:0000256" key="2">
    <source>
        <dbReference type="ARBA" id="ARBA00009854"/>
    </source>
</evidence>
<name>A0A7C4Y6B3_UNCW3</name>
<accession>A0A7C4Y6B3</accession>
<evidence type="ECO:0000259" key="9">
    <source>
        <dbReference type="PROSITE" id="PS51202"/>
    </source>
</evidence>
<evidence type="ECO:0000256" key="6">
    <source>
        <dbReference type="ARBA" id="ARBA00022989"/>
    </source>
</evidence>
<dbReference type="NCBIfam" id="TIGR01625">
    <property type="entry name" value="YidE_YbjL_dupl"/>
    <property type="match status" value="2"/>
</dbReference>
<comment type="caution">
    <text evidence="10">The sequence shown here is derived from an EMBL/GenBank/DDBJ whole genome shotgun (WGS) entry which is preliminary data.</text>
</comment>
<protein>
    <recommendedName>
        <fullName evidence="9">RCK C-terminal domain-containing protein</fullName>
    </recommendedName>
</protein>
<feature type="transmembrane region" description="Helical" evidence="8">
    <location>
        <begin position="58"/>
        <end position="76"/>
    </location>
</feature>
<feature type="transmembrane region" description="Helical" evidence="8">
    <location>
        <begin position="453"/>
        <end position="475"/>
    </location>
</feature>
<evidence type="ECO:0000256" key="3">
    <source>
        <dbReference type="ARBA" id="ARBA00022448"/>
    </source>
</evidence>
<dbReference type="Pfam" id="PF06826">
    <property type="entry name" value="Asp-Al_Ex"/>
    <property type="match status" value="2"/>
</dbReference>
<feature type="transmembrane region" description="Helical" evidence="8">
    <location>
        <begin position="360"/>
        <end position="380"/>
    </location>
</feature>
<dbReference type="PROSITE" id="PS51202">
    <property type="entry name" value="RCK_C"/>
    <property type="match status" value="2"/>
</dbReference>
<dbReference type="GO" id="GO:0006813">
    <property type="term" value="P:potassium ion transport"/>
    <property type="evidence" value="ECO:0007669"/>
    <property type="project" value="InterPro"/>
</dbReference>
<keyword evidence="7 8" id="KW-0472">Membrane</keyword>
<dbReference type="Gene3D" id="3.30.70.1450">
    <property type="entry name" value="Regulator of K+ conductance, C-terminal domain"/>
    <property type="match status" value="2"/>
</dbReference>
<evidence type="ECO:0000256" key="7">
    <source>
        <dbReference type="ARBA" id="ARBA00023136"/>
    </source>
</evidence>
<gene>
    <name evidence="10" type="ORF">ENV67_08715</name>
</gene>
<dbReference type="Pfam" id="PF02080">
    <property type="entry name" value="TrkA_C"/>
    <property type="match status" value="2"/>
</dbReference>
<comment type="similarity">
    <text evidence="2">Belongs to the AAE transporter (TC 2.A.81) family.</text>
</comment>
<feature type="domain" description="RCK C-terminal" evidence="9">
    <location>
        <begin position="267"/>
        <end position="352"/>
    </location>
</feature>
<dbReference type="PANTHER" id="PTHR30445">
    <property type="entry name" value="K(+)_H(+) ANTIPORTER SUBUNIT KHTT"/>
    <property type="match status" value="1"/>
</dbReference>
<feature type="transmembrane region" description="Helical" evidence="8">
    <location>
        <begin position="88"/>
        <end position="108"/>
    </location>
</feature>
<dbReference type="InterPro" id="IPR050144">
    <property type="entry name" value="AAE_transporter"/>
</dbReference>
<feature type="transmembrane region" description="Helical" evidence="8">
    <location>
        <begin position="9"/>
        <end position="27"/>
    </location>
</feature>
<evidence type="ECO:0000313" key="10">
    <source>
        <dbReference type="EMBL" id="HGW92601.1"/>
    </source>
</evidence>
<feature type="transmembrane region" description="Helical" evidence="8">
    <location>
        <begin position="386"/>
        <end position="406"/>
    </location>
</feature>
<feature type="transmembrane region" description="Helical" evidence="8">
    <location>
        <begin position="115"/>
        <end position="136"/>
    </location>
</feature>
<dbReference type="SUPFAM" id="SSF116726">
    <property type="entry name" value="TrkA C-terminal domain-like"/>
    <property type="match status" value="2"/>
</dbReference>
<comment type="subcellular location">
    <subcellularLocation>
        <location evidence="1">Cell membrane</location>
        <topology evidence="1">Multi-pass membrane protein</topology>
    </subcellularLocation>
</comment>
<dbReference type="InterPro" id="IPR006037">
    <property type="entry name" value="RCK_C"/>
</dbReference>
<keyword evidence="4" id="KW-1003">Cell membrane</keyword>
<dbReference type="InterPro" id="IPR036721">
    <property type="entry name" value="RCK_C_sf"/>
</dbReference>
<keyword evidence="6 8" id="KW-1133">Transmembrane helix</keyword>
<dbReference type="PANTHER" id="PTHR30445:SF3">
    <property type="entry name" value="TRANSPORT PROTEIN YIDE-RELATED"/>
    <property type="match status" value="1"/>
</dbReference>
<sequence length="538" mass="58980">MTGIFLEQLFVLFFILTIGTIIGNLSFKGFSLGSSGVLFVALIFGHFGMTISKEIMDIGLILFVYSVGLSAAPGFIKSFKKDGLKYIIITLIITLTGGFISVISGFIFKLSPSIVAGLYTGALTCTPAFAAVLDIVRQQVPEGISLVSVGYGVAYPYGMIGVVFIVNLISKILKKSIKNEEEKWREENKNLYPPIKVKYFKVTNPNCDGKKIIDITPKKLLDITISRVKHNDEVKLAGPDTILYLGDTLVAVGVEDDLEKLKFIIGDEGEPFEIERDPNIVSQDVEVIDSRIINKPLYMLGFWERYGVRLTRIRRQGFELFPSSNMKLEMGDIIRIVGERKDVEKFVKEMRGSSKRLNETSMGTFLGGILIGIIIGFIPLRITGDITIRLGMAGGVFISSLFIGYFKKIGRFYLYVPVAARSFSREIGILLFLAGAGTNAGTKIVEILKSQGIILFSVGLIITTISCVVGIFIMLKIFRMGLLESLGSLTASMTNPPALAASSELTTTDIPTISYAATYPAGLILKIIIAQIIFQIIS</sequence>
<keyword evidence="5 8" id="KW-0812">Transmembrane</keyword>
<dbReference type="AlphaFoldDB" id="A0A7C4Y6B3"/>